<dbReference type="GO" id="GO:0004571">
    <property type="term" value="F:mannosyl-oligosaccharide 1,2-alpha-mannosidase activity"/>
    <property type="evidence" value="ECO:0007669"/>
    <property type="project" value="UniProtKB-EC"/>
</dbReference>
<accession>A0AAD6NLH5</accession>
<dbReference type="FunFam" id="1.50.10.10:FF:000047">
    <property type="entry name" value="Mannosyl-oligosaccharide alpha-1,2-mannosidase"/>
    <property type="match status" value="1"/>
</dbReference>
<keyword evidence="6 13" id="KW-1015">Disulfide bond</keyword>
<evidence type="ECO:0000256" key="2">
    <source>
        <dbReference type="ARBA" id="ARBA00004922"/>
    </source>
</evidence>
<evidence type="ECO:0000256" key="1">
    <source>
        <dbReference type="ARBA" id="ARBA00001913"/>
    </source>
</evidence>
<evidence type="ECO:0000256" key="8">
    <source>
        <dbReference type="ARBA" id="ARBA00023295"/>
    </source>
</evidence>
<organism evidence="16 17">
    <name type="scientific">Drechslerella dactyloides</name>
    <name type="common">Nematode-trapping fungus</name>
    <name type="synonym">Arthrobotrys dactyloides</name>
    <dbReference type="NCBI Taxonomy" id="74499"/>
    <lineage>
        <taxon>Eukaryota</taxon>
        <taxon>Fungi</taxon>
        <taxon>Dikarya</taxon>
        <taxon>Ascomycota</taxon>
        <taxon>Pezizomycotina</taxon>
        <taxon>Orbiliomycetes</taxon>
        <taxon>Orbiliales</taxon>
        <taxon>Orbiliaceae</taxon>
        <taxon>Drechslerella</taxon>
    </lineage>
</organism>
<dbReference type="SUPFAM" id="SSF48225">
    <property type="entry name" value="Seven-hairpin glycosidases"/>
    <property type="match status" value="1"/>
</dbReference>
<keyword evidence="15" id="KW-0472">Membrane</keyword>
<evidence type="ECO:0000256" key="12">
    <source>
        <dbReference type="PIRSR" id="PIRSR601382-2"/>
    </source>
</evidence>
<name>A0AAD6NLH5_DREDA</name>
<feature type="active site" description="Proton donor" evidence="11">
    <location>
        <position position="397"/>
    </location>
</feature>
<dbReference type="PANTHER" id="PTHR11742:SF101">
    <property type="entry name" value="MANNOSYL-OLIGOSACCHARIDE ALPHA-1,2-MANNOSIDASE 1B"/>
    <property type="match status" value="1"/>
</dbReference>
<evidence type="ECO:0000256" key="14">
    <source>
        <dbReference type="RuleBase" id="RU361193"/>
    </source>
</evidence>
<dbReference type="Proteomes" id="UP001221413">
    <property type="component" value="Unassembled WGS sequence"/>
</dbReference>
<evidence type="ECO:0000256" key="7">
    <source>
        <dbReference type="ARBA" id="ARBA00023180"/>
    </source>
</evidence>
<dbReference type="InterPro" id="IPR050749">
    <property type="entry name" value="Glycosyl_Hydrolase_47"/>
</dbReference>
<evidence type="ECO:0000256" key="3">
    <source>
        <dbReference type="ARBA" id="ARBA00007658"/>
    </source>
</evidence>
<evidence type="ECO:0000256" key="4">
    <source>
        <dbReference type="ARBA" id="ARBA00022729"/>
    </source>
</evidence>
<comment type="caution">
    <text evidence="16">The sequence shown here is derived from an EMBL/GenBank/DDBJ whole genome shotgun (WGS) entry which is preliminary data.</text>
</comment>
<keyword evidence="15" id="KW-0812">Transmembrane</keyword>
<dbReference type="PRINTS" id="PR00747">
    <property type="entry name" value="GLYHDRLASE47"/>
</dbReference>
<feature type="transmembrane region" description="Helical" evidence="15">
    <location>
        <begin position="7"/>
        <end position="27"/>
    </location>
</feature>
<evidence type="ECO:0000256" key="9">
    <source>
        <dbReference type="ARBA" id="ARBA00047669"/>
    </source>
</evidence>
<sequence length="539" mass="61119">MIGLPRRFRAVLLGVAICVGLSVIYFLRDETAVPVAKFIPPSGIQLESQELKRRADAIREAYRHSWTGYMKYAYPTDELLPLSRKGGNSMSGWGASVMDGVGTAILMEMHDVVEQQLEFVAKVDFTRNEHQISLFETTIRYLGGMLSAYDLLTGPYAAAFQAREGEKNHKLVKALLAQSVSLADALKFSFNTTTGIPVPFFKLDDESVNSNEVNIIAGFGTLILEWMRLSDLTGNPQYGALAQKAEDYLLAVENPGIGEPFPGMLGTHVRVKDGNFIDSYGGWGAAGDSYYEYLIKMWVYDNSRFRKYKMRWVQAADSTIKHLATTPSSRPDLIFVAEYSNSKSISFRGSHLACFIGGNYLLGGQVLNDMRYNLFGLRLVESCHVTYAATPSRIGPEAFGWDENLVPYNQKEFFRKNGFYYGGEIDYRLRPEVIESYYYAYVVTRDNKYRQWAWDAFMAINQTCRTDNGFTTITDVSQADGGRKDDKQESFWFAEVLKYLFLIFNEEGIQAQEQISFVRGPNQKWVFNTEAHPMRVFRP</sequence>
<feature type="disulfide bond" evidence="13">
    <location>
        <begin position="354"/>
        <end position="383"/>
    </location>
</feature>
<evidence type="ECO:0000256" key="5">
    <source>
        <dbReference type="ARBA" id="ARBA00022801"/>
    </source>
</evidence>
<feature type="active site" evidence="11">
    <location>
        <position position="432"/>
    </location>
</feature>
<comment type="similarity">
    <text evidence="3 14">Belongs to the glycosyl hydrolase 47 family.</text>
</comment>
<dbReference type="GO" id="GO:0016020">
    <property type="term" value="C:membrane"/>
    <property type="evidence" value="ECO:0007669"/>
    <property type="project" value="InterPro"/>
</dbReference>
<keyword evidence="5 14" id="KW-0378">Hydrolase</keyword>
<dbReference type="Pfam" id="PF01532">
    <property type="entry name" value="Glyco_hydro_47"/>
    <property type="match status" value="1"/>
</dbReference>
<comment type="cofactor">
    <cofactor evidence="1 12">
        <name>Ca(2+)</name>
        <dbReference type="ChEBI" id="CHEBI:29108"/>
    </cofactor>
</comment>
<keyword evidence="4" id="KW-0732">Signal</keyword>
<keyword evidence="7" id="KW-0325">Glycoprotein</keyword>
<evidence type="ECO:0000256" key="15">
    <source>
        <dbReference type="SAM" id="Phobius"/>
    </source>
</evidence>
<dbReference type="PANTHER" id="PTHR11742">
    <property type="entry name" value="MANNOSYL-OLIGOSACCHARIDE ALPHA-1,2-MANNOSIDASE-RELATED"/>
    <property type="match status" value="1"/>
</dbReference>
<dbReference type="InterPro" id="IPR036026">
    <property type="entry name" value="Seven-hairpin_glycosidases"/>
</dbReference>
<feature type="active site" evidence="11">
    <location>
        <position position="288"/>
    </location>
</feature>
<keyword evidence="12" id="KW-0479">Metal-binding</keyword>
<gene>
    <name evidence="16" type="ORF">Dda_1532</name>
</gene>
<feature type="active site" description="Proton donor" evidence="11">
    <location>
        <position position="136"/>
    </location>
</feature>
<evidence type="ECO:0000256" key="10">
    <source>
        <dbReference type="ARBA" id="ARBA00048605"/>
    </source>
</evidence>
<keyword evidence="17" id="KW-1185">Reference proteome</keyword>
<evidence type="ECO:0000313" key="17">
    <source>
        <dbReference type="Proteomes" id="UP001221413"/>
    </source>
</evidence>
<reference evidence="16" key="1">
    <citation type="submission" date="2023-01" db="EMBL/GenBank/DDBJ databases">
        <title>The chitinases involved in constricting ring structure development in the nematode-trapping fungus Drechslerella dactyloides.</title>
        <authorList>
            <person name="Wang R."/>
            <person name="Zhang L."/>
            <person name="Tang P."/>
            <person name="Li S."/>
            <person name="Liang L."/>
        </authorList>
    </citation>
    <scope>NUCLEOTIDE SEQUENCE</scope>
    <source>
        <strain evidence="16">YMF1.00031</strain>
    </source>
</reference>
<protein>
    <recommendedName>
        <fullName evidence="14">alpha-1,2-Mannosidase</fullName>
        <ecNumber evidence="14">3.2.1.-</ecNumber>
    </recommendedName>
</protein>
<evidence type="ECO:0000256" key="6">
    <source>
        <dbReference type="ARBA" id="ARBA00023157"/>
    </source>
</evidence>
<dbReference type="GO" id="GO:0005975">
    <property type="term" value="P:carbohydrate metabolic process"/>
    <property type="evidence" value="ECO:0007669"/>
    <property type="project" value="InterPro"/>
</dbReference>
<dbReference type="Gene3D" id="1.50.10.10">
    <property type="match status" value="1"/>
</dbReference>
<feature type="binding site" evidence="12">
    <location>
        <position position="529"/>
    </location>
    <ligand>
        <name>Ca(2+)</name>
        <dbReference type="ChEBI" id="CHEBI:29108"/>
    </ligand>
</feature>
<dbReference type="GO" id="GO:0005783">
    <property type="term" value="C:endoplasmic reticulum"/>
    <property type="evidence" value="ECO:0007669"/>
    <property type="project" value="TreeGrafter"/>
</dbReference>
<dbReference type="GO" id="GO:0005509">
    <property type="term" value="F:calcium ion binding"/>
    <property type="evidence" value="ECO:0007669"/>
    <property type="project" value="InterPro"/>
</dbReference>
<keyword evidence="15" id="KW-1133">Transmembrane helix</keyword>
<dbReference type="EC" id="3.2.1.-" evidence="14"/>
<keyword evidence="12" id="KW-0106">Calcium</keyword>
<evidence type="ECO:0000313" key="16">
    <source>
        <dbReference type="EMBL" id="KAJ6262974.1"/>
    </source>
</evidence>
<evidence type="ECO:0000256" key="11">
    <source>
        <dbReference type="PIRSR" id="PIRSR601382-1"/>
    </source>
</evidence>
<comment type="catalytic activity">
    <reaction evidence="10">
        <text>N(4)-(alpha-D-Man-(1-&gt;2)-alpha-D-Man-(1-&gt;2)-alpha-D-Man-(1-&gt;3)-[alpha-D-Man-(1-&gt;2)-alpha-D-Man-(1-&gt;3)-[alpha-D-Man-(1-&gt;2)-alpha-D-Man-(1-&gt;6)]-alpha-D-Man-(1-&gt;6)]-beta-D-Man-(1-&gt;4)-beta-D-GlcNAc-(1-&gt;4)-beta-D-GlcNAc)-L-asparaginyl-[protein] (N-glucan mannose isomer 9A1,2,3B1,2,3) + 4 H2O = N(4)-(alpha-D-Man-(1-&gt;3)-[alpha-D-Man-(1-&gt;3)-[alpha-D-Man-(1-&gt;6)]-alpha-D-Man-(1-&gt;6)]-beta-D-Man-(1-&gt;4)-beta-D-GlcNAc-(1-&gt;4)-beta-D-GlcNAc)-L-asparaginyl-[protein] (N-glucan mannose isomer 5A1,2) + 4 beta-D-mannose</text>
        <dbReference type="Rhea" id="RHEA:56008"/>
        <dbReference type="Rhea" id="RHEA-COMP:14356"/>
        <dbReference type="Rhea" id="RHEA-COMP:14367"/>
        <dbReference type="ChEBI" id="CHEBI:15377"/>
        <dbReference type="ChEBI" id="CHEBI:28563"/>
        <dbReference type="ChEBI" id="CHEBI:59087"/>
        <dbReference type="ChEBI" id="CHEBI:139493"/>
        <dbReference type="EC" id="3.2.1.113"/>
    </reaction>
</comment>
<dbReference type="GO" id="GO:0036503">
    <property type="term" value="P:ERAD pathway"/>
    <property type="evidence" value="ECO:0007669"/>
    <property type="project" value="UniProtKB-ARBA"/>
</dbReference>
<dbReference type="EMBL" id="JAQGDS010000002">
    <property type="protein sequence ID" value="KAJ6262974.1"/>
    <property type="molecule type" value="Genomic_DNA"/>
</dbReference>
<dbReference type="AlphaFoldDB" id="A0AAD6NLH5"/>
<dbReference type="InterPro" id="IPR012341">
    <property type="entry name" value="6hp_glycosidase-like_sf"/>
</dbReference>
<comment type="catalytic activity">
    <reaction evidence="9">
        <text>N(4)-(alpha-D-Man-(1-&gt;2)-alpha-D-Man-(1-&gt;2)-alpha-D-Man-(1-&gt;3)-[alpha-D-Man-(1-&gt;3)-[alpha-D-Man-(1-&gt;2)-alpha-D-Man-(1-&gt;6)]-alpha-D-Man-(1-&gt;6)]-beta-D-Man-(1-&gt;4)-beta-D-GlcNAc-(1-&gt;4)-beta-D-GlcNAc)-L-asparaginyl-[protein] (N-glucan mannose isomer 8A1,2,3B1,3) + 3 H2O = N(4)-(alpha-D-Man-(1-&gt;3)-[alpha-D-Man-(1-&gt;3)-[alpha-D-Man-(1-&gt;6)]-alpha-D-Man-(1-&gt;6)]-beta-D-Man-(1-&gt;4)-beta-D-GlcNAc-(1-&gt;4)-beta-D-GlcNAc)-L-asparaginyl-[protein] (N-glucan mannose isomer 5A1,2) + 3 beta-D-mannose</text>
        <dbReference type="Rhea" id="RHEA:56028"/>
        <dbReference type="Rhea" id="RHEA-COMP:14358"/>
        <dbReference type="Rhea" id="RHEA-COMP:14367"/>
        <dbReference type="ChEBI" id="CHEBI:15377"/>
        <dbReference type="ChEBI" id="CHEBI:28563"/>
        <dbReference type="ChEBI" id="CHEBI:59087"/>
        <dbReference type="ChEBI" id="CHEBI:60628"/>
        <dbReference type="EC" id="3.2.1.113"/>
    </reaction>
</comment>
<dbReference type="InterPro" id="IPR001382">
    <property type="entry name" value="Glyco_hydro_47"/>
</dbReference>
<proteinExistence type="inferred from homology"/>
<evidence type="ECO:0000256" key="13">
    <source>
        <dbReference type="PIRSR" id="PIRSR601382-3"/>
    </source>
</evidence>
<comment type="pathway">
    <text evidence="2">Protein modification; protein glycosylation.</text>
</comment>
<keyword evidence="8 14" id="KW-0326">Glycosidase</keyword>